<comment type="function">
    <text evidence="5">Utilizes UDP-glucose as the sugar donor and catalyzes the formation of O-beta-D-glucosyl-cis-zeatin from cis-zeatin. May regulate active versus storage forms of cytokinins and could have an impact on seed growth.</text>
</comment>
<evidence type="ECO:0000313" key="10">
    <source>
        <dbReference type="EMBL" id="TVU37399.1"/>
    </source>
</evidence>
<dbReference type="EMBL" id="RWGY01000007">
    <property type="protein sequence ID" value="TVU37399.1"/>
    <property type="molecule type" value="Genomic_DNA"/>
</dbReference>
<dbReference type="GO" id="GO:0001522">
    <property type="term" value="P:pseudouridine synthesis"/>
    <property type="evidence" value="ECO:0007669"/>
    <property type="project" value="InterPro"/>
</dbReference>
<dbReference type="GO" id="GO:0080036">
    <property type="term" value="P:regulation of cytokinin-activated signaling pathway"/>
    <property type="evidence" value="ECO:0007669"/>
    <property type="project" value="UniProtKB-ARBA"/>
</dbReference>
<feature type="domain" description="Glycosyltransferase N-terminal" evidence="9">
    <location>
        <begin position="4"/>
        <end position="235"/>
    </location>
</feature>
<dbReference type="OrthoDB" id="424794at2759"/>
<dbReference type="PANTHER" id="PTHR48044">
    <property type="entry name" value="GLYCOSYLTRANSFERASE"/>
    <property type="match status" value="1"/>
</dbReference>
<dbReference type="InterPro" id="IPR020103">
    <property type="entry name" value="PsdUridine_synth_cat_dom_sf"/>
</dbReference>
<dbReference type="AlphaFoldDB" id="A0A5J9VMB6"/>
<accession>A0A5J9VMB6</accession>
<dbReference type="PANTHER" id="PTHR48044:SF59">
    <property type="entry name" value="GLYCOSYLTRANSFERASE"/>
    <property type="match status" value="1"/>
</dbReference>
<dbReference type="Pfam" id="PF26168">
    <property type="entry name" value="Glyco_transf_N"/>
    <property type="match status" value="1"/>
</dbReference>
<dbReference type="InterPro" id="IPR002213">
    <property type="entry name" value="UDP_glucos_trans"/>
</dbReference>
<evidence type="ECO:0000259" key="9">
    <source>
        <dbReference type="Pfam" id="PF26168"/>
    </source>
</evidence>
<sequence>MESRVAVVTVPFPAQGHLNQLLHLSLLLASRGLPVHFAAPEPHLGEARARLHGWDGADALLAAVRFRRLEIPACASPSPDPSSPFPTHMLPLFEAFCGGARAPLAALLMELSASHRRVVVLHDRMAAFAAAEAARLPNGESLGVHCLAASYNVGWADPAHRLLRDHGLVFHPPGACATPEFVALAKRMGQERRRAPGAGMVVNTCRALEGEFLDVLAGIPSSDGHKLFAVGPLNPVLLPDASGSARALTARARHECLDWLDKQPPSSVLYVSFGTTSSLREEQVRELAAALRGSGQRFIWVLRDADRADMREAAANARLAAAAASELGDATARGVGVVVTGWAPQLEILAHGATAAFMSHCGWNSTVESLSHGKPVLAWPMHSDLPWDAELVCKYLGAGVLVRPWEERYDVTPAAAIREAIERVMASDDGAAMRRRAAALGEAVRAAVADGGSSRRDLDDLVAYMTRCVRNLHLNLTDEREVLSQNASSFLSYCPAKFWTLTPSKTTFQPQKPKTAEADSRRRRRDTPGCRSRRPPSPRSSRSYGTAPSLLVPSFHALYPPLHSLPPTAPHGADASSPEPHPLPPLPQRQPQRKLPHPHCYFFDQLLFLGDKLRWSPLWRRYPAYDRLLPCPPVDDPPRIEHLVAREDESAGDFISKSLDLPPLYVADLIKFGAVYYALVAPQPPPYSSPEHFRIFKEVTQPSVLRRRASIKGKTVREAQKTFRVTDPNQRLEAGTYLRVHVHPKRFPRCYEIDWKSRVIAVTDDYVVLNKPAATSVGGATDNIEESCAVFTSRALGLETPLLTTHQIDNCSEGCVILSKTKEFCSVFHGLIREKQVKKLYLALTTAPVSTGIITHYMRPLNRAPRLVSEDHIERWYLCQMEILDCTKIPWPSSLIRKAHNVNDCGWPEQEAAYECKINLITGKTHQIRAQLAAMGTPIIGDSAYMTAAMAAMANPSINPFGRERLSYNSEEEKEAAVEAWVASHGKEPKSVIGLQASEISWDYEGEHHYYKAGVPWWRQDSVESDLV</sequence>
<dbReference type="EC" id="2.4.1.215" evidence="6"/>
<dbReference type="CDD" id="cd02869">
    <property type="entry name" value="PseudoU_synth_RluA_like"/>
    <property type="match status" value="1"/>
</dbReference>
<dbReference type="FunFam" id="3.40.50.2000:FF:000117">
    <property type="entry name" value="Glycosyltransferase"/>
    <property type="match status" value="1"/>
</dbReference>
<evidence type="ECO:0000259" key="8">
    <source>
        <dbReference type="Pfam" id="PF00849"/>
    </source>
</evidence>
<comment type="similarity">
    <text evidence="1">Belongs to the UDP-glycosyltransferase family.</text>
</comment>
<comment type="caution">
    <text evidence="10">The sequence shown here is derived from an EMBL/GenBank/DDBJ whole genome shotgun (WGS) entry which is preliminary data.</text>
</comment>
<gene>
    <name evidence="10" type="ORF">EJB05_10711</name>
</gene>
<feature type="region of interest" description="Disordered" evidence="7">
    <location>
        <begin position="566"/>
        <end position="594"/>
    </location>
</feature>
<dbReference type="InterPro" id="IPR006145">
    <property type="entry name" value="PsdUridine_synth_RsuA/RluA"/>
</dbReference>
<dbReference type="Pfam" id="PF00849">
    <property type="entry name" value="PseudoU_synth_2"/>
    <property type="match status" value="1"/>
</dbReference>
<dbReference type="SUPFAM" id="SSF53756">
    <property type="entry name" value="UDP-Glycosyltransferase/glycogen phosphorylase"/>
    <property type="match status" value="1"/>
</dbReference>
<evidence type="ECO:0000256" key="7">
    <source>
        <dbReference type="SAM" id="MobiDB-lite"/>
    </source>
</evidence>
<feature type="region of interest" description="Disordered" evidence="7">
    <location>
        <begin position="504"/>
        <end position="546"/>
    </location>
</feature>
<dbReference type="Pfam" id="PF00201">
    <property type="entry name" value="UDPGT"/>
    <property type="match status" value="1"/>
</dbReference>
<keyword evidence="2" id="KW-0328">Glycosyltransferase</keyword>
<dbReference type="CDD" id="cd03784">
    <property type="entry name" value="GT1_Gtf-like"/>
    <property type="match status" value="1"/>
</dbReference>
<dbReference type="GO" id="GO:0009982">
    <property type="term" value="F:pseudouridine synthase activity"/>
    <property type="evidence" value="ECO:0007669"/>
    <property type="project" value="InterPro"/>
</dbReference>
<feature type="non-terminal residue" evidence="10">
    <location>
        <position position="1"/>
    </location>
</feature>
<evidence type="ECO:0000256" key="1">
    <source>
        <dbReference type="ARBA" id="ARBA00009995"/>
    </source>
</evidence>
<feature type="domain" description="Pseudouridine synthase RsuA/RluA-like" evidence="8">
    <location>
        <begin position="765"/>
        <end position="934"/>
    </location>
</feature>
<name>A0A5J9VMB6_9POAL</name>
<dbReference type="Gene3D" id="3.30.2350.10">
    <property type="entry name" value="Pseudouridine synthase"/>
    <property type="match status" value="1"/>
</dbReference>
<keyword evidence="11" id="KW-1185">Reference proteome</keyword>
<protein>
    <recommendedName>
        <fullName evidence="6">cis-zeatin O-beta-D-glucosyltransferase</fullName>
        <ecNumber evidence="6">2.4.1.215</ecNumber>
    </recommendedName>
</protein>
<evidence type="ECO:0000256" key="4">
    <source>
        <dbReference type="ARBA" id="ARBA00052929"/>
    </source>
</evidence>
<dbReference type="GO" id="GO:0050502">
    <property type="term" value="F:cis-zeatin O-beta-D-glucosyltransferase activity"/>
    <property type="evidence" value="ECO:0007669"/>
    <property type="project" value="UniProtKB-EC"/>
</dbReference>
<dbReference type="FunFam" id="3.40.50.2000:FF:000060">
    <property type="entry name" value="Glycosyltransferase"/>
    <property type="match status" value="1"/>
</dbReference>
<dbReference type="Proteomes" id="UP000324897">
    <property type="component" value="Chromosome 4"/>
</dbReference>
<proteinExistence type="inferred from homology"/>
<dbReference type="GO" id="GO:0003723">
    <property type="term" value="F:RNA binding"/>
    <property type="evidence" value="ECO:0007669"/>
    <property type="project" value="InterPro"/>
</dbReference>
<dbReference type="Gramene" id="TVU37399">
    <property type="protein sequence ID" value="TVU37399"/>
    <property type="gene ID" value="EJB05_10711"/>
</dbReference>
<reference evidence="10 11" key="1">
    <citation type="journal article" date="2019" name="Sci. Rep.">
        <title>A high-quality genome of Eragrostis curvula grass provides insights into Poaceae evolution and supports new strategies to enhance forage quality.</title>
        <authorList>
            <person name="Carballo J."/>
            <person name="Santos B.A.C.M."/>
            <person name="Zappacosta D."/>
            <person name="Garbus I."/>
            <person name="Selva J.P."/>
            <person name="Gallo C.A."/>
            <person name="Diaz A."/>
            <person name="Albertini E."/>
            <person name="Caccamo M."/>
            <person name="Echenique V."/>
        </authorList>
    </citation>
    <scope>NUCLEOTIDE SEQUENCE [LARGE SCALE GENOMIC DNA]</scope>
    <source>
        <strain evidence="11">cv. Victoria</strain>
        <tissue evidence="10">Leaf</tissue>
    </source>
</reference>
<evidence type="ECO:0000256" key="2">
    <source>
        <dbReference type="ARBA" id="ARBA00022676"/>
    </source>
</evidence>
<dbReference type="Gene3D" id="3.40.50.2000">
    <property type="entry name" value="Glycogen Phosphorylase B"/>
    <property type="match status" value="2"/>
</dbReference>
<organism evidence="10 11">
    <name type="scientific">Eragrostis curvula</name>
    <name type="common">weeping love grass</name>
    <dbReference type="NCBI Taxonomy" id="38414"/>
    <lineage>
        <taxon>Eukaryota</taxon>
        <taxon>Viridiplantae</taxon>
        <taxon>Streptophyta</taxon>
        <taxon>Embryophyta</taxon>
        <taxon>Tracheophyta</taxon>
        <taxon>Spermatophyta</taxon>
        <taxon>Magnoliopsida</taxon>
        <taxon>Liliopsida</taxon>
        <taxon>Poales</taxon>
        <taxon>Poaceae</taxon>
        <taxon>PACMAD clade</taxon>
        <taxon>Chloridoideae</taxon>
        <taxon>Eragrostideae</taxon>
        <taxon>Eragrostidinae</taxon>
        <taxon>Eragrostis</taxon>
    </lineage>
</organism>
<dbReference type="SUPFAM" id="SSF55120">
    <property type="entry name" value="Pseudouridine synthase"/>
    <property type="match status" value="1"/>
</dbReference>
<keyword evidence="3" id="KW-0808">Transferase</keyword>
<feature type="compositionally biased region" description="Basic residues" evidence="7">
    <location>
        <begin position="521"/>
        <end position="536"/>
    </location>
</feature>
<dbReference type="InterPro" id="IPR058980">
    <property type="entry name" value="Glyco_transf_N"/>
</dbReference>
<evidence type="ECO:0000313" key="11">
    <source>
        <dbReference type="Proteomes" id="UP000324897"/>
    </source>
</evidence>
<evidence type="ECO:0000256" key="5">
    <source>
        <dbReference type="ARBA" id="ARBA00057380"/>
    </source>
</evidence>
<comment type="catalytic activity">
    <reaction evidence="4">
        <text>cis-zeatin + UDP-alpha-D-glucose = O-beta-D-glucosyl-cis-zeatin + UDP + H(+)</text>
        <dbReference type="Rhea" id="RHEA:20681"/>
        <dbReference type="ChEBI" id="CHEBI:15378"/>
        <dbReference type="ChEBI" id="CHEBI:29043"/>
        <dbReference type="ChEBI" id="CHEBI:46570"/>
        <dbReference type="ChEBI" id="CHEBI:58223"/>
        <dbReference type="ChEBI" id="CHEBI:58885"/>
        <dbReference type="EC" id="2.4.1.215"/>
    </reaction>
</comment>
<feature type="compositionally biased region" description="Pro residues" evidence="7">
    <location>
        <begin position="579"/>
        <end position="588"/>
    </location>
</feature>
<evidence type="ECO:0000256" key="6">
    <source>
        <dbReference type="ARBA" id="ARBA00066820"/>
    </source>
</evidence>
<evidence type="ECO:0000256" key="3">
    <source>
        <dbReference type="ARBA" id="ARBA00022679"/>
    </source>
</evidence>